<name>A0A8J3ZD74_9ACTN</name>
<accession>A0A8J3ZD74</accession>
<dbReference type="Proteomes" id="UP000612585">
    <property type="component" value="Unassembled WGS sequence"/>
</dbReference>
<sequence>MIGGRILFPGHVGTIYQASNAVLTGRSTPRYVTVLPNGTSLSDRAMQKVRAQEAGHSYVERRLLALGARPLRAGTDPARWLADALNDVHAVRLRHRGCLRYAMLTSRAARRQVRMRLPSHQYGKPTHAVGTLNRLAADGLTGLRYPKQVDTDR</sequence>
<evidence type="ECO:0000313" key="2">
    <source>
        <dbReference type="Proteomes" id="UP000612585"/>
    </source>
</evidence>
<organism evidence="1 2">
    <name type="scientific">Virgisporangium aurantiacum</name>
    <dbReference type="NCBI Taxonomy" id="175570"/>
    <lineage>
        <taxon>Bacteria</taxon>
        <taxon>Bacillati</taxon>
        <taxon>Actinomycetota</taxon>
        <taxon>Actinomycetes</taxon>
        <taxon>Micromonosporales</taxon>
        <taxon>Micromonosporaceae</taxon>
        <taxon>Virgisporangium</taxon>
    </lineage>
</organism>
<reference evidence="1" key="1">
    <citation type="submission" date="2021-01" db="EMBL/GenBank/DDBJ databases">
        <title>Whole genome shotgun sequence of Virgisporangium aurantiacum NBRC 16421.</title>
        <authorList>
            <person name="Komaki H."/>
            <person name="Tamura T."/>
        </authorList>
    </citation>
    <scope>NUCLEOTIDE SEQUENCE</scope>
    <source>
        <strain evidence="1">NBRC 16421</strain>
    </source>
</reference>
<evidence type="ECO:0000313" key="1">
    <source>
        <dbReference type="EMBL" id="GIJ62059.1"/>
    </source>
</evidence>
<dbReference type="EMBL" id="BOPG01000074">
    <property type="protein sequence ID" value="GIJ62059.1"/>
    <property type="molecule type" value="Genomic_DNA"/>
</dbReference>
<comment type="caution">
    <text evidence="1">The sequence shown here is derived from an EMBL/GenBank/DDBJ whole genome shotgun (WGS) entry which is preliminary data.</text>
</comment>
<dbReference type="AlphaFoldDB" id="A0A8J3ZD74"/>
<proteinExistence type="predicted"/>
<gene>
    <name evidence="1" type="ORF">Vau01_095750</name>
</gene>
<dbReference type="RefSeq" id="WP_204007448.1">
    <property type="nucleotide sequence ID" value="NZ_BOPG01000074.1"/>
</dbReference>
<protein>
    <submittedName>
        <fullName evidence="1">Uncharacterized protein</fullName>
    </submittedName>
</protein>
<keyword evidence="2" id="KW-1185">Reference proteome</keyword>